<keyword evidence="8" id="KW-0863">Zinc-finger</keyword>
<dbReference type="GO" id="GO:0004518">
    <property type="term" value="F:nuclease activity"/>
    <property type="evidence" value="ECO:0007669"/>
    <property type="project" value="UniProtKB-KW"/>
</dbReference>
<dbReference type="GO" id="GO:0003677">
    <property type="term" value="F:DNA binding"/>
    <property type="evidence" value="ECO:0007669"/>
    <property type="project" value="UniProtKB-KW"/>
</dbReference>
<sequence length="973" mass="106026">MQSHRRAPNLHEAAREPDFIEVIGSREHNLHIERLEVPKRKLVVFTGVSGSGKSSLAFDTLYAEGQRRYVETLSSYARQFLGQMQRPDVEHLRGLSPTIAIEQKSASNNPRSTVGTITEIYDYLRLLYARAGEQHCHKCGKPVQAQTPEQIAAEILALPEGARATLVAPLVTHRKGEFRELFDDLRARGFLRVEVDGEAIRLDEVPEGNLKLAKHVKHTIGLVVDRIPVTPDNRQRLVEGVELGLREGKGELQVAIEGGSSKSSKSSKSQKSAGTTLTFSVNRACCGQSFPELSPQNFSFNSPLGMCGACNGLGTRLEVDPELVIPDGSLSIRDGAIAPWASAMARGEGWTFRIAESVAKACKVDLDVPWKRLGAKKQRLVLFGMEGQKIAVAWGKEGSESHGTFGMTWEGVIPGLMRRFRDSTSDTAREQYRRFMREVACDVCEGRRLRPETMAVFLAGKSIADVTGMTVKQAMGHFEALTLSGARQQITEGVQREIASRLGFLLNVGLDYLTLNRGGPTLSGGEAQRIRLASQLGSELSGVMYVLDEPSIGLHQRDNGRLIATLRRLRDLGNTVLVVEHDEETVRAADHVIDFGPGAGHLGGKVIAAGTPEEIEKDPDSLTGAYLSGRIKIETPKERRAPRAWIEILGATEHNLKDIHVKVPLGVLAAVTGVSGAGKSSLVNGILLPALGRELHGALDPVGAHQGIKGLDALDKVIAIDQKPIGRTPRSNPGTYTKAFDQIRELFAQLPDARARGWESGRFSFNVKGGRCESCHGDGVVKVEMHFLADVYVTCELCKGKRYNEQTLSVRYKGKSIADILDTSIDECLKLFEAVPALKRILMTLAEVGLGYMKIGQSAPTMSGGEAQRVKLSRELGKSQTGRTLYVLDEPTTGLHFEDIRKLLGVLQRLVEGGNTVVVIEHNLDVIRCADWLIDIGPEGGDGGGRVIAEGTPEQVARVQASYTGQFLQKMLS</sequence>
<evidence type="ECO:0000256" key="10">
    <source>
        <dbReference type="ARBA" id="ARBA00022840"/>
    </source>
</evidence>
<dbReference type="PANTHER" id="PTHR43152">
    <property type="entry name" value="UVRABC SYSTEM PROTEIN A"/>
    <property type="match status" value="1"/>
</dbReference>
<dbReference type="EMBL" id="ASRX01000062">
    <property type="protein sequence ID" value="EYF02353.1"/>
    <property type="molecule type" value="Genomic_DNA"/>
</dbReference>
<evidence type="ECO:0000259" key="17">
    <source>
        <dbReference type="PROSITE" id="PS50893"/>
    </source>
</evidence>
<keyword evidence="4" id="KW-0677">Repeat</keyword>
<dbReference type="InterPro" id="IPR041552">
    <property type="entry name" value="UvrA_DNA-bd"/>
</dbReference>
<dbReference type="Pfam" id="PF17760">
    <property type="entry name" value="UvrA_inter"/>
    <property type="match status" value="1"/>
</dbReference>
<evidence type="ECO:0000313" key="18">
    <source>
        <dbReference type="EMBL" id="EYF02353.1"/>
    </source>
</evidence>
<keyword evidence="3" id="KW-0479">Metal-binding</keyword>
<dbReference type="Gene3D" id="3.30.1490.20">
    <property type="entry name" value="ATP-grasp fold, A domain"/>
    <property type="match status" value="1"/>
</dbReference>
<dbReference type="Gene3D" id="1.20.1580.10">
    <property type="entry name" value="ABC transporter ATPase like domain"/>
    <property type="match status" value="2"/>
</dbReference>
<evidence type="ECO:0000256" key="12">
    <source>
        <dbReference type="ARBA" id="ARBA00023125"/>
    </source>
</evidence>
<name>A0A017SZF2_9BACT</name>
<organism evidence="18 19">
    <name type="scientific">Chondromyces apiculatus DSM 436</name>
    <dbReference type="NCBI Taxonomy" id="1192034"/>
    <lineage>
        <taxon>Bacteria</taxon>
        <taxon>Pseudomonadati</taxon>
        <taxon>Myxococcota</taxon>
        <taxon>Polyangia</taxon>
        <taxon>Polyangiales</taxon>
        <taxon>Polyangiaceae</taxon>
        <taxon>Chondromyces</taxon>
    </lineage>
</organism>
<dbReference type="InterPro" id="IPR013815">
    <property type="entry name" value="ATP_grasp_subdomain_1"/>
</dbReference>
<dbReference type="InterPro" id="IPR003439">
    <property type="entry name" value="ABC_transporter-like_ATP-bd"/>
</dbReference>
<dbReference type="PROSITE" id="PS50893">
    <property type="entry name" value="ABC_TRANSPORTER_2"/>
    <property type="match status" value="2"/>
</dbReference>
<evidence type="ECO:0000256" key="13">
    <source>
        <dbReference type="ARBA" id="ARBA00023204"/>
    </source>
</evidence>
<evidence type="ECO:0000256" key="7">
    <source>
        <dbReference type="ARBA" id="ARBA00022769"/>
    </source>
</evidence>
<dbReference type="OrthoDB" id="9809851at2"/>
<evidence type="ECO:0000256" key="1">
    <source>
        <dbReference type="ARBA" id="ARBA00004496"/>
    </source>
</evidence>
<dbReference type="InterPro" id="IPR004602">
    <property type="entry name" value="UvrA"/>
</dbReference>
<dbReference type="GO" id="GO:0006289">
    <property type="term" value="P:nucleotide-excision repair"/>
    <property type="evidence" value="ECO:0007669"/>
    <property type="project" value="InterPro"/>
</dbReference>
<keyword evidence="12" id="KW-0238">DNA-binding</keyword>
<keyword evidence="2" id="KW-0963">Cytoplasm</keyword>
<comment type="caution">
    <text evidence="18">The sequence shown here is derived from an EMBL/GenBank/DDBJ whole genome shotgun (WGS) entry which is preliminary data.</text>
</comment>
<evidence type="ECO:0000256" key="8">
    <source>
        <dbReference type="ARBA" id="ARBA00022771"/>
    </source>
</evidence>
<dbReference type="InterPro" id="IPR041102">
    <property type="entry name" value="UvrA_inter"/>
</dbReference>
<dbReference type="PROSITE" id="PS00211">
    <property type="entry name" value="ABC_TRANSPORTER_1"/>
    <property type="match status" value="2"/>
</dbReference>
<keyword evidence="6" id="KW-0227">DNA damage</keyword>
<keyword evidence="5" id="KW-0547">Nucleotide-binding</keyword>
<dbReference type="GO" id="GO:0009380">
    <property type="term" value="C:excinuclease repair complex"/>
    <property type="evidence" value="ECO:0007669"/>
    <property type="project" value="InterPro"/>
</dbReference>
<keyword evidence="7" id="KW-0228">DNA excision</keyword>
<comment type="subcellular location">
    <subcellularLocation>
        <location evidence="1">Cytoplasm</location>
    </subcellularLocation>
</comment>
<dbReference type="InterPro" id="IPR027417">
    <property type="entry name" value="P-loop_NTPase"/>
</dbReference>
<reference evidence="18 19" key="1">
    <citation type="submission" date="2013-05" db="EMBL/GenBank/DDBJ databases">
        <title>Genome assembly of Chondromyces apiculatus DSM 436.</title>
        <authorList>
            <person name="Sharma G."/>
            <person name="Khatri I."/>
            <person name="Kaur C."/>
            <person name="Mayilraj S."/>
            <person name="Subramanian S."/>
        </authorList>
    </citation>
    <scope>NUCLEOTIDE SEQUENCE [LARGE SCALE GENOMIC DNA]</scope>
    <source>
        <strain evidence="18 19">DSM 436</strain>
    </source>
</reference>
<accession>A0A017SZF2</accession>
<dbReference type="STRING" id="1192034.CAP_7282"/>
<feature type="domain" description="ABC transporter" evidence="17">
    <location>
        <begin position="631"/>
        <end position="969"/>
    </location>
</feature>
<keyword evidence="19" id="KW-1185">Reference proteome</keyword>
<evidence type="ECO:0000256" key="11">
    <source>
        <dbReference type="ARBA" id="ARBA00022881"/>
    </source>
</evidence>
<keyword evidence="10" id="KW-0067">ATP-binding</keyword>
<feature type="domain" description="ABC transporter" evidence="17">
    <location>
        <begin position="293"/>
        <end position="622"/>
    </location>
</feature>
<dbReference type="GO" id="GO:0005737">
    <property type="term" value="C:cytoplasm"/>
    <property type="evidence" value="ECO:0007669"/>
    <property type="project" value="UniProtKB-SubCell"/>
</dbReference>
<dbReference type="Gene3D" id="3.40.50.300">
    <property type="entry name" value="P-loop containing nucleotide triphosphate hydrolases"/>
    <property type="match status" value="2"/>
</dbReference>
<evidence type="ECO:0000256" key="2">
    <source>
        <dbReference type="ARBA" id="ARBA00022490"/>
    </source>
</evidence>
<dbReference type="GO" id="GO:0016887">
    <property type="term" value="F:ATP hydrolysis activity"/>
    <property type="evidence" value="ECO:0007669"/>
    <property type="project" value="InterPro"/>
</dbReference>
<proteinExistence type="inferred from homology"/>
<gene>
    <name evidence="18" type="ORF">CAP_7282</name>
</gene>
<dbReference type="RefSeq" id="WP_044247808.1">
    <property type="nucleotide sequence ID" value="NZ_ASRX01000062.1"/>
</dbReference>
<dbReference type="Gene3D" id="1.10.8.280">
    <property type="entry name" value="ABC transporter ATPase domain-like"/>
    <property type="match status" value="1"/>
</dbReference>
<evidence type="ECO:0000256" key="4">
    <source>
        <dbReference type="ARBA" id="ARBA00022737"/>
    </source>
</evidence>
<dbReference type="SUPFAM" id="SSF52540">
    <property type="entry name" value="P-loop containing nucleoside triphosphate hydrolases"/>
    <property type="match status" value="2"/>
</dbReference>
<evidence type="ECO:0000256" key="16">
    <source>
        <dbReference type="ARBA" id="ARBA00042156"/>
    </source>
</evidence>
<protein>
    <recommendedName>
        <fullName evidence="15">UvrABC system protein A</fullName>
    </recommendedName>
    <alternativeName>
        <fullName evidence="16">Excinuclease ABC subunit A</fullName>
    </alternativeName>
</protein>
<evidence type="ECO:0000313" key="19">
    <source>
        <dbReference type="Proteomes" id="UP000019678"/>
    </source>
</evidence>
<evidence type="ECO:0000256" key="15">
    <source>
        <dbReference type="ARBA" id="ARBA00039316"/>
    </source>
</evidence>
<dbReference type="PANTHER" id="PTHR43152:SF3">
    <property type="entry name" value="UVRABC SYSTEM PROTEIN A"/>
    <property type="match status" value="1"/>
</dbReference>
<dbReference type="CDD" id="cd03271">
    <property type="entry name" value="ABC_UvrA_II"/>
    <property type="match status" value="1"/>
</dbReference>
<evidence type="ECO:0000256" key="3">
    <source>
        <dbReference type="ARBA" id="ARBA00022723"/>
    </source>
</evidence>
<dbReference type="InterPro" id="IPR017871">
    <property type="entry name" value="ABC_transporter-like_CS"/>
</dbReference>
<keyword evidence="13" id="KW-0234">DNA repair</keyword>
<dbReference type="eggNOG" id="COG0178">
    <property type="taxonomic scope" value="Bacteria"/>
</dbReference>
<evidence type="ECO:0000256" key="6">
    <source>
        <dbReference type="ARBA" id="ARBA00022763"/>
    </source>
</evidence>
<dbReference type="GO" id="GO:0008270">
    <property type="term" value="F:zinc ion binding"/>
    <property type="evidence" value="ECO:0007669"/>
    <property type="project" value="UniProtKB-KW"/>
</dbReference>
<dbReference type="NCBIfam" id="TIGR00630">
    <property type="entry name" value="uvra"/>
    <property type="match status" value="1"/>
</dbReference>
<dbReference type="GO" id="GO:0005524">
    <property type="term" value="F:ATP binding"/>
    <property type="evidence" value="ECO:0007669"/>
    <property type="project" value="UniProtKB-KW"/>
</dbReference>
<dbReference type="Proteomes" id="UP000019678">
    <property type="component" value="Unassembled WGS sequence"/>
</dbReference>
<evidence type="ECO:0000256" key="14">
    <source>
        <dbReference type="ARBA" id="ARBA00038000"/>
    </source>
</evidence>
<dbReference type="NCBIfam" id="NF001503">
    <property type="entry name" value="PRK00349.1"/>
    <property type="match status" value="1"/>
</dbReference>
<dbReference type="AlphaFoldDB" id="A0A017SZF2"/>
<evidence type="ECO:0000256" key="9">
    <source>
        <dbReference type="ARBA" id="ARBA00022833"/>
    </source>
</evidence>
<comment type="similarity">
    <text evidence="14">Belongs to the ABC transporter superfamily. UvrA family.</text>
</comment>
<keyword evidence="9" id="KW-0862">Zinc</keyword>
<evidence type="ECO:0000256" key="5">
    <source>
        <dbReference type="ARBA" id="ARBA00022741"/>
    </source>
</evidence>
<keyword evidence="11" id="KW-0267">Excision nuclease</keyword>
<dbReference type="Pfam" id="PF17755">
    <property type="entry name" value="UvrA_DNA-bind"/>
    <property type="match status" value="1"/>
</dbReference>